<gene>
    <name evidence="1" type="ORF">HNR46_001321</name>
</gene>
<dbReference type="EMBL" id="JACHFD010000005">
    <property type="protein sequence ID" value="MBB5351087.1"/>
    <property type="molecule type" value="Genomic_DNA"/>
</dbReference>
<keyword evidence="2" id="KW-1185">Reference proteome</keyword>
<comment type="caution">
    <text evidence="1">The sequence shown here is derived from an EMBL/GenBank/DDBJ whole genome shotgun (WGS) entry which is preliminary data.</text>
</comment>
<dbReference type="Proteomes" id="UP000557717">
    <property type="component" value="Unassembled WGS sequence"/>
</dbReference>
<dbReference type="AlphaFoldDB" id="A0A840UY62"/>
<sequence>MSRNIIPIPPGLIPGIPSLGVVNLVRQKDGSLIPMLRTWKPEVQLTKDIPSKLGLELSWRNLRIAVRAGFIISRRPAPRVTLIRIDSLMNYLEESADPEFWTPQRTHEWELAAREES</sequence>
<evidence type="ECO:0000313" key="2">
    <source>
        <dbReference type="Proteomes" id="UP000557717"/>
    </source>
</evidence>
<name>A0A840UY62_9BACT</name>
<accession>A0A840UY62</accession>
<proteinExistence type="predicted"/>
<reference evidence="1 2" key="1">
    <citation type="submission" date="2020-08" db="EMBL/GenBank/DDBJ databases">
        <title>Genomic Encyclopedia of Type Strains, Phase IV (KMG-IV): sequencing the most valuable type-strain genomes for metagenomic binning, comparative biology and taxonomic classification.</title>
        <authorList>
            <person name="Goeker M."/>
        </authorList>
    </citation>
    <scope>NUCLEOTIDE SEQUENCE [LARGE SCALE GENOMIC DNA]</scope>
    <source>
        <strain evidence="1 2">YC6886</strain>
    </source>
</reference>
<dbReference type="RefSeq" id="WP_184016957.1">
    <property type="nucleotide sequence ID" value="NZ_JACHFD010000005.1"/>
</dbReference>
<protein>
    <submittedName>
        <fullName evidence="1">Uncharacterized protein</fullName>
    </submittedName>
</protein>
<organism evidence="1 2">
    <name type="scientific">Haloferula luteola</name>
    <dbReference type="NCBI Taxonomy" id="595692"/>
    <lineage>
        <taxon>Bacteria</taxon>
        <taxon>Pseudomonadati</taxon>
        <taxon>Verrucomicrobiota</taxon>
        <taxon>Verrucomicrobiia</taxon>
        <taxon>Verrucomicrobiales</taxon>
        <taxon>Verrucomicrobiaceae</taxon>
        <taxon>Haloferula</taxon>
    </lineage>
</organism>
<evidence type="ECO:0000313" key="1">
    <source>
        <dbReference type="EMBL" id="MBB5351087.1"/>
    </source>
</evidence>